<feature type="non-terminal residue" evidence="2">
    <location>
        <position position="1"/>
    </location>
</feature>
<sequence length="80" mass="9160">NDEPSIPYHRSECRLRNTFHSDPHREMLTTRGKDGNELRITEGASRTPPCPKQIASMDDICAREKRMETNLGLALPVKNR</sequence>
<accession>A0AAD5QSN6</accession>
<feature type="compositionally biased region" description="Basic and acidic residues" evidence="1">
    <location>
        <begin position="25"/>
        <end position="40"/>
    </location>
</feature>
<evidence type="ECO:0000313" key="3">
    <source>
        <dbReference type="Proteomes" id="UP001196413"/>
    </source>
</evidence>
<gene>
    <name evidence="2" type="ORF">KIN20_023007</name>
</gene>
<evidence type="ECO:0000256" key="1">
    <source>
        <dbReference type="SAM" id="MobiDB-lite"/>
    </source>
</evidence>
<proteinExistence type="predicted"/>
<name>A0AAD5QSN6_PARTN</name>
<evidence type="ECO:0000313" key="2">
    <source>
        <dbReference type="EMBL" id="KAJ1363193.1"/>
    </source>
</evidence>
<dbReference type="AlphaFoldDB" id="A0AAD5QSN6"/>
<reference evidence="2" key="1">
    <citation type="submission" date="2021-06" db="EMBL/GenBank/DDBJ databases">
        <title>Parelaphostrongylus tenuis whole genome reference sequence.</title>
        <authorList>
            <person name="Garwood T.J."/>
            <person name="Larsen P.A."/>
            <person name="Fountain-Jones N.M."/>
            <person name="Garbe J.R."/>
            <person name="Macchietto M.G."/>
            <person name="Kania S.A."/>
            <person name="Gerhold R.W."/>
            <person name="Richards J.E."/>
            <person name="Wolf T.M."/>
        </authorList>
    </citation>
    <scope>NUCLEOTIDE SEQUENCE</scope>
    <source>
        <strain evidence="2">MNPRO001-30</strain>
        <tissue evidence="2">Meninges</tissue>
    </source>
</reference>
<comment type="caution">
    <text evidence="2">The sequence shown here is derived from an EMBL/GenBank/DDBJ whole genome shotgun (WGS) entry which is preliminary data.</text>
</comment>
<organism evidence="2 3">
    <name type="scientific">Parelaphostrongylus tenuis</name>
    <name type="common">Meningeal worm</name>
    <dbReference type="NCBI Taxonomy" id="148309"/>
    <lineage>
        <taxon>Eukaryota</taxon>
        <taxon>Metazoa</taxon>
        <taxon>Ecdysozoa</taxon>
        <taxon>Nematoda</taxon>
        <taxon>Chromadorea</taxon>
        <taxon>Rhabditida</taxon>
        <taxon>Rhabditina</taxon>
        <taxon>Rhabditomorpha</taxon>
        <taxon>Strongyloidea</taxon>
        <taxon>Metastrongylidae</taxon>
        <taxon>Parelaphostrongylus</taxon>
    </lineage>
</organism>
<dbReference type="EMBL" id="JAHQIW010004636">
    <property type="protein sequence ID" value="KAJ1363193.1"/>
    <property type="molecule type" value="Genomic_DNA"/>
</dbReference>
<feature type="region of interest" description="Disordered" evidence="1">
    <location>
        <begin position="25"/>
        <end position="54"/>
    </location>
</feature>
<protein>
    <submittedName>
        <fullName evidence="2">Uncharacterized protein</fullName>
    </submittedName>
</protein>
<dbReference type="Proteomes" id="UP001196413">
    <property type="component" value="Unassembled WGS sequence"/>
</dbReference>
<keyword evidence="3" id="KW-1185">Reference proteome</keyword>